<accession>A0A8G1A1S1</accession>
<feature type="transmembrane region" description="Helical" evidence="6">
    <location>
        <begin position="110"/>
        <end position="137"/>
    </location>
</feature>
<evidence type="ECO:0000256" key="1">
    <source>
        <dbReference type="ARBA" id="ARBA00004141"/>
    </source>
</evidence>
<keyword evidence="4 6" id="KW-1133">Transmembrane helix</keyword>
<feature type="transmembrane region" description="Helical" evidence="6">
    <location>
        <begin position="44"/>
        <end position="61"/>
    </location>
</feature>
<evidence type="ECO:0000256" key="3">
    <source>
        <dbReference type="ARBA" id="ARBA00022692"/>
    </source>
</evidence>
<reference evidence="7" key="1">
    <citation type="journal article" date="2005" name="Int. J. Syst. Evol. Microbiol.">
        <title>Methanofollis formosanus sp. nov., isolated from a fish pond.</title>
        <authorList>
            <person name="Wu S.Y."/>
            <person name="Chen S.C."/>
            <person name="Lai M.C."/>
        </authorList>
    </citation>
    <scope>NUCLEOTIDE SEQUENCE</scope>
    <source>
        <strain evidence="7">ML15</strain>
    </source>
</reference>
<evidence type="ECO:0000313" key="8">
    <source>
        <dbReference type="Proteomes" id="UP000826709"/>
    </source>
</evidence>
<dbReference type="OrthoDB" id="31170at2157"/>
<evidence type="ECO:0000256" key="4">
    <source>
        <dbReference type="ARBA" id="ARBA00022989"/>
    </source>
</evidence>
<name>A0A8G1A1S1_9EURY</name>
<proteinExistence type="predicted"/>
<evidence type="ECO:0000256" key="2">
    <source>
        <dbReference type="ARBA" id="ARBA00022475"/>
    </source>
</evidence>
<keyword evidence="3 6" id="KW-0812">Transmembrane</keyword>
<evidence type="ECO:0000256" key="6">
    <source>
        <dbReference type="SAM" id="Phobius"/>
    </source>
</evidence>
<dbReference type="RefSeq" id="WP_220682266.1">
    <property type="nucleotide sequence ID" value="NZ_CP037968.1"/>
</dbReference>
<comment type="subcellular location">
    <subcellularLocation>
        <location evidence="1">Membrane</location>
        <topology evidence="1">Multi-pass membrane protein</topology>
    </subcellularLocation>
</comment>
<dbReference type="PANTHER" id="PTHR34857">
    <property type="entry name" value="SLL0384 PROTEIN"/>
    <property type="match status" value="1"/>
</dbReference>
<sequence>MKRQRGVHYIKENTWLHRLDPRTKLVALVLFSMAAMATEDARPLLLVFGTVLAIAALSHLTRPFIRSLRLLLPVLICILVIDAFFPRAAWGTTYFSAEVWIFHPVLSTGGLLFSAAMCLRLLAVGGFSFLFIMTTAFSDFVRSLRASGLPNTLAFSLGYALRSVSALTEDIGNIMDAQRSRALEFDRGNLVKNRHKILALAVPATVSVLSRARQVSEAMQCRGFGAAARPTCYQVRRTGWGEDAALLGCVLFGVAASFLL</sequence>
<dbReference type="EMBL" id="CP037968">
    <property type="protein sequence ID" value="QYZ78507.1"/>
    <property type="molecule type" value="Genomic_DNA"/>
</dbReference>
<evidence type="ECO:0000313" key="7">
    <source>
        <dbReference type="EMBL" id="QYZ78507.1"/>
    </source>
</evidence>
<evidence type="ECO:0000256" key="5">
    <source>
        <dbReference type="ARBA" id="ARBA00023136"/>
    </source>
</evidence>
<organism evidence="7 8">
    <name type="scientific">Methanofollis formosanus</name>
    <dbReference type="NCBI Taxonomy" id="299308"/>
    <lineage>
        <taxon>Archaea</taxon>
        <taxon>Methanobacteriati</taxon>
        <taxon>Methanobacteriota</taxon>
        <taxon>Stenosarchaea group</taxon>
        <taxon>Methanomicrobia</taxon>
        <taxon>Methanomicrobiales</taxon>
        <taxon>Methanomicrobiaceae</taxon>
        <taxon>Methanofollis</taxon>
    </lineage>
</organism>
<dbReference type="AlphaFoldDB" id="A0A8G1A1S1"/>
<dbReference type="Proteomes" id="UP000826709">
    <property type="component" value="Chromosome"/>
</dbReference>
<keyword evidence="5 6" id="KW-0472">Membrane</keyword>
<dbReference type="CDD" id="cd16914">
    <property type="entry name" value="EcfT"/>
    <property type="match status" value="1"/>
</dbReference>
<dbReference type="GO" id="GO:0005886">
    <property type="term" value="C:plasma membrane"/>
    <property type="evidence" value="ECO:0007669"/>
    <property type="project" value="UniProtKB-ARBA"/>
</dbReference>
<dbReference type="InterPro" id="IPR003339">
    <property type="entry name" value="ABC/ECF_trnsptr_transmembrane"/>
</dbReference>
<keyword evidence="2" id="KW-1003">Cell membrane</keyword>
<dbReference type="InterPro" id="IPR051611">
    <property type="entry name" value="ECF_transporter_component"/>
</dbReference>
<dbReference type="Pfam" id="PF02361">
    <property type="entry name" value="CbiQ"/>
    <property type="match status" value="1"/>
</dbReference>
<dbReference type="PANTHER" id="PTHR34857:SF2">
    <property type="entry name" value="SLL0384 PROTEIN"/>
    <property type="match status" value="1"/>
</dbReference>
<reference evidence="7" key="2">
    <citation type="submission" date="2019-03" db="EMBL/GenBank/DDBJ databases">
        <authorList>
            <person name="Chen S.-C."/>
            <person name="Wu S.-Y."/>
            <person name="Lai M.-C."/>
        </authorList>
    </citation>
    <scope>NUCLEOTIDE SEQUENCE</scope>
    <source>
        <strain evidence="7">ML15</strain>
    </source>
</reference>
<dbReference type="KEGG" id="mfk:E2N92_03205"/>
<protein>
    <submittedName>
        <fullName evidence="7">Energy-coupling factor transporter transmembrane protein EcfT</fullName>
    </submittedName>
</protein>
<feature type="transmembrane region" description="Helical" evidence="6">
    <location>
        <begin position="70"/>
        <end position="90"/>
    </location>
</feature>
<keyword evidence="8" id="KW-1185">Reference proteome</keyword>
<gene>
    <name evidence="7" type="ORF">E2N92_03205</name>
</gene>
<feature type="transmembrane region" description="Helical" evidence="6">
    <location>
        <begin position="21"/>
        <end position="38"/>
    </location>
</feature>